<name>A0ABY2IQP7_9MICO</name>
<feature type="compositionally biased region" description="Low complexity" evidence="5">
    <location>
        <begin position="92"/>
        <end position="107"/>
    </location>
</feature>
<keyword evidence="7" id="KW-1185">Reference proteome</keyword>
<keyword evidence="2" id="KW-0812">Transmembrane</keyword>
<proteinExistence type="predicted"/>
<dbReference type="InterPro" id="IPR007343">
    <property type="entry name" value="Uncharacterised_pept_Zn_put"/>
</dbReference>
<dbReference type="EMBL" id="SOFS01000018">
    <property type="protein sequence ID" value="TFC20862.1"/>
    <property type="molecule type" value="Genomic_DNA"/>
</dbReference>
<reference evidence="6 7" key="1">
    <citation type="submission" date="2019-03" db="EMBL/GenBank/DDBJ databases">
        <title>Genomics of glacier-inhabiting Cryobacterium strains.</title>
        <authorList>
            <person name="Liu Q."/>
            <person name="Xin Y.-H."/>
        </authorList>
    </citation>
    <scope>NUCLEOTIDE SEQUENCE [LARGE SCALE GENOMIC DNA]</scope>
    <source>
        <strain evidence="6 7">MDB1-5</strain>
    </source>
</reference>
<evidence type="ECO:0000313" key="7">
    <source>
        <dbReference type="Proteomes" id="UP000297604"/>
    </source>
</evidence>
<protein>
    <recommendedName>
        <fullName evidence="8">Neutral zinc metallopeptidase</fullName>
    </recommendedName>
</protein>
<comment type="subcellular location">
    <subcellularLocation>
        <location evidence="1">Membrane</location>
        <topology evidence="1">Single-pass membrane protein</topology>
    </subcellularLocation>
</comment>
<evidence type="ECO:0000256" key="4">
    <source>
        <dbReference type="ARBA" id="ARBA00023136"/>
    </source>
</evidence>
<keyword evidence="3" id="KW-1133">Transmembrane helix</keyword>
<dbReference type="PANTHER" id="PTHR30168:SF0">
    <property type="entry name" value="INNER MEMBRANE PROTEIN"/>
    <property type="match status" value="1"/>
</dbReference>
<keyword evidence="4" id="KW-0472">Membrane</keyword>
<dbReference type="Proteomes" id="UP000297604">
    <property type="component" value="Unassembled WGS sequence"/>
</dbReference>
<dbReference type="PANTHER" id="PTHR30168">
    <property type="entry name" value="PUTATIVE MEMBRANE PROTEIN YPFJ"/>
    <property type="match status" value="1"/>
</dbReference>
<evidence type="ECO:0000256" key="2">
    <source>
        <dbReference type="ARBA" id="ARBA00022692"/>
    </source>
</evidence>
<sequence>MTLGLHAANRMMSLRSLLTTPHTHSTRESTTMKLTSALCAIALMSVLAFAGGGAVTAVTAAAADPGGGHAAASVPRNSAQGAHPSGVLQVAVGPSPSGITPTSTSGTPGIGGVPTANIVGSSGTMKDFLVSVLGDVDAYWTGVWKDDGRPAPFVTYAFPAAGEVVPSMCAPGFSDDMSAYYCLYDDKITVSQSLAQKIWDGTLYANTDGTRTHKTGDFSVAYVVAHEYAHELQNEIGIFSTAGSIYPVYKIELHADCWAGVWAKSAEDEGILDQGDIKEAGQTTLDLGDYAFDNPQHHGTPEQRNEAFLEGYDGGSEGSCDGWLNDTY</sequence>
<comment type="caution">
    <text evidence="6">The sequence shown here is derived from an EMBL/GenBank/DDBJ whole genome shotgun (WGS) entry which is preliminary data.</text>
</comment>
<dbReference type="Pfam" id="PF04228">
    <property type="entry name" value="Zn_peptidase"/>
    <property type="match status" value="1"/>
</dbReference>
<gene>
    <name evidence="6" type="ORF">E3O46_08010</name>
</gene>
<evidence type="ECO:0000256" key="5">
    <source>
        <dbReference type="SAM" id="MobiDB-lite"/>
    </source>
</evidence>
<feature type="region of interest" description="Disordered" evidence="5">
    <location>
        <begin position="91"/>
        <end position="111"/>
    </location>
</feature>
<evidence type="ECO:0000313" key="6">
    <source>
        <dbReference type="EMBL" id="TFC20862.1"/>
    </source>
</evidence>
<evidence type="ECO:0008006" key="8">
    <source>
        <dbReference type="Google" id="ProtNLM"/>
    </source>
</evidence>
<organism evidence="6 7">
    <name type="scientific">Cryobacterium glucosi</name>
    <dbReference type="NCBI Taxonomy" id="1259175"/>
    <lineage>
        <taxon>Bacteria</taxon>
        <taxon>Bacillati</taxon>
        <taxon>Actinomycetota</taxon>
        <taxon>Actinomycetes</taxon>
        <taxon>Micrococcales</taxon>
        <taxon>Microbacteriaceae</taxon>
        <taxon>Cryobacterium</taxon>
    </lineage>
</organism>
<evidence type="ECO:0000256" key="3">
    <source>
        <dbReference type="ARBA" id="ARBA00022989"/>
    </source>
</evidence>
<evidence type="ECO:0000256" key="1">
    <source>
        <dbReference type="ARBA" id="ARBA00004167"/>
    </source>
</evidence>
<accession>A0ABY2IQP7</accession>